<evidence type="ECO:0000256" key="1">
    <source>
        <dbReference type="SAM" id="SignalP"/>
    </source>
</evidence>
<dbReference type="EMBL" id="AVOT02006863">
    <property type="protein sequence ID" value="MBW0482612.1"/>
    <property type="molecule type" value="Genomic_DNA"/>
</dbReference>
<feature type="signal peptide" evidence="1">
    <location>
        <begin position="1"/>
        <end position="18"/>
    </location>
</feature>
<keyword evidence="1" id="KW-0732">Signal</keyword>
<comment type="caution">
    <text evidence="2">The sequence shown here is derived from an EMBL/GenBank/DDBJ whole genome shotgun (WGS) entry which is preliminary data.</text>
</comment>
<evidence type="ECO:0000313" key="2">
    <source>
        <dbReference type="EMBL" id="MBW0482612.1"/>
    </source>
</evidence>
<dbReference type="Proteomes" id="UP000765509">
    <property type="component" value="Unassembled WGS sequence"/>
</dbReference>
<reference evidence="2" key="1">
    <citation type="submission" date="2021-03" db="EMBL/GenBank/DDBJ databases">
        <title>Draft genome sequence of rust myrtle Austropuccinia psidii MF-1, a brazilian biotype.</title>
        <authorList>
            <person name="Quecine M.C."/>
            <person name="Pachon D.M.R."/>
            <person name="Bonatelli M.L."/>
            <person name="Correr F.H."/>
            <person name="Franceschini L.M."/>
            <person name="Leite T.F."/>
            <person name="Margarido G.R.A."/>
            <person name="Almeida C.A."/>
            <person name="Ferrarezi J.A."/>
            <person name="Labate C.A."/>
        </authorList>
    </citation>
    <scope>NUCLEOTIDE SEQUENCE</scope>
    <source>
        <strain evidence="2">MF-1</strain>
    </source>
</reference>
<dbReference type="AlphaFoldDB" id="A0A9Q3CHA6"/>
<name>A0A9Q3CHA6_9BASI</name>
<evidence type="ECO:0000313" key="3">
    <source>
        <dbReference type="Proteomes" id="UP000765509"/>
    </source>
</evidence>
<keyword evidence="3" id="KW-1185">Reference proteome</keyword>
<organism evidence="2 3">
    <name type="scientific">Austropuccinia psidii MF-1</name>
    <dbReference type="NCBI Taxonomy" id="1389203"/>
    <lineage>
        <taxon>Eukaryota</taxon>
        <taxon>Fungi</taxon>
        <taxon>Dikarya</taxon>
        <taxon>Basidiomycota</taxon>
        <taxon>Pucciniomycotina</taxon>
        <taxon>Pucciniomycetes</taxon>
        <taxon>Pucciniales</taxon>
        <taxon>Sphaerophragmiaceae</taxon>
        <taxon>Austropuccinia</taxon>
    </lineage>
</organism>
<gene>
    <name evidence="2" type="ORF">O181_022327</name>
</gene>
<accession>A0A9Q3CHA6</accession>
<sequence>MVVIGQKWVLRVFMAILGQDWLRWAQLALEANGIPPFGLIGLGQKGPKWPTDRGIWTVDRDYGPQTVEAVGGLNGPKRPFRP</sequence>
<protein>
    <submittedName>
        <fullName evidence="2">Uncharacterized protein</fullName>
    </submittedName>
</protein>
<feature type="chain" id="PRO_5040386375" evidence="1">
    <location>
        <begin position="19"/>
        <end position="82"/>
    </location>
</feature>
<proteinExistence type="predicted"/>